<dbReference type="InterPro" id="IPR001375">
    <property type="entry name" value="Peptidase_S9_cat"/>
</dbReference>
<dbReference type="AlphaFoldDB" id="A0AAF0EY98"/>
<gene>
    <name evidence="5" type="ORF">MJAP1_002160</name>
</gene>
<accession>A0AAF0EY98</accession>
<evidence type="ECO:0000259" key="4">
    <source>
        <dbReference type="Pfam" id="PF10181"/>
    </source>
</evidence>
<dbReference type="PANTHER" id="PTHR43056:SF5">
    <property type="entry name" value="PEPTIDASE S9 PROLYL OLIGOPEPTIDASE CATALYTIC DOMAIN-CONTAINING PROTEIN"/>
    <property type="match status" value="1"/>
</dbReference>
<protein>
    <recommendedName>
        <fullName evidence="7">Peptidase S9 prolyl oligopeptidase catalytic domain-containing protein</fullName>
    </recommendedName>
</protein>
<dbReference type="RefSeq" id="XP_060122087.1">
    <property type="nucleotide sequence ID" value="XM_060266104.1"/>
</dbReference>
<comment type="catalytic activity">
    <reaction evidence="1">
        <text>a diacylglycerol + H2O = a monoacylglycerol + a fatty acid + H(+)</text>
        <dbReference type="Rhea" id="RHEA:32731"/>
        <dbReference type="ChEBI" id="CHEBI:15377"/>
        <dbReference type="ChEBI" id="CHEBI:15378"/>
        <dbReference type="ChEBI" id="CHEBI:17408"/>
        <dbReference type="ChEBI" id="CHEBI:18035"/>
        <dbReference type="ChEBI" id="CHEBI:28868"/>
    </reaction>
</comment>
<keyword evidence="6" id="KW-1185">Reference proteome</keyword>
<dbReference type="Proteomes" id="UP001217754">
    <property type="component" value="Chromosome 3"/>
</dbReference>
<dbReference type="EMBL" id="CP119960">
    <property type="protein sequence ID" value="WFD39190.1"/>
    <property type="molecule type" value="Genomic_DNA"/>
</dbReference>
<reference evidence="5" key="1">
    <citation type="submission" date="2023-03" db="EMBL/GenBank/DDBJ databases">
        <title>Mating type loci evolution in Malassezia.</title>
        <authorList>
            <person name="Coelho M.A."/>
        </authorList>
    </citation>
    <scope>NUCLEOTIDE SEQUENCE</scope>
    <source>
        <strain evidence="5">CBS 9431</strain>
    </source>
</reference>
<evidence type="ECO:0000256" key="2">
    <source>
        <dbReference type="ARBA" id="ARBA00048461"/>
    </source>
</evidence>
<feature type="domain" description="Phosphatidylinositol N-acetylglucosaminyltransferase subunit H conserved" evidence="4">
    <location>
        <begin position="11"/>
        <end position="85"/>
    </location>
</feature>
<proteinExistence type="predicted"/>
<dbReference type="PANTHER" id="PTHR43056">
    <property type="entry name" value="PEPTIDASE S9 PROLYL OLIGOPEPTIDASE"/>
    <property type="match status" value="1"/>
</dbReference>
<dbReference type="SUPFAM" id="SSF53474">
    <property type="entry name" value="alpha/beta-Hydrolases"/>
    <property type="match status" value="1"/>
</dbReference>
<dbReference type="InterPro" id="IPR019328">
    <property type="entry name" value="PIGH-H_dom"/>
</dbReference>
<evidence type="ECO:0000256" key="1">
    <source>
        <dbReference type="ARBA" id="ARBA00047591"/>
    </source>
</evidence>
<dbReference type="Pfam" id="PF10181">
    <property type="entry name" value="PIG-H"/>
    <property type="match status" value="1"/>
</dbReference>
<feature type="domain" description="Peptidase S9 prolyl oligopeptidase catalytic" evidence="3">
    <location>
        <begin position="116"/>
        <end position="245"/>
    </location>
</feature>
<sequence>MPVCAPTHTESICAIPNVGVQLETHRGLPSVPQFSRTEHTFLPRDTILDFFMLEAIQRYQIMDYAAIATRTPGHPESEMLRVVFPHLRPPASLYIQTYQKLHDAVLRHAPSPTHARVDASKICISGSSSGGLTVLRALCDYPSVFCAGFSAYGVCDLTTLADISHKFEHFYIENLLGGTSDDIPHIYRARSPYYTASRIKTPVLLCQGSEDKVVPPQQSRRMAEAIKENGGAVIYLEFPGEGHGMFYF</sequence>
<organism evidence="5 6">
    <name type="scientific">Malassezia japonica</name>
    <dbReference type="NCBI Taxonomy" id="223818"/>
    <lineage>
        <taxon>Eukaryota</taxon>
        <taxon>Fungi</taxon>
        <taxon>Dikarya</taxon>
        <taxon>Basidiomycota</taxon>
        <taxon>Ustilaginomycotina</taxon>
        <taxon>Malasseziomycetes</taxon>
        <taxon>Malasseziales</taxon>
        <taxon>Malasseziaceae</taxon>
        <taxon>Malassezia</taxon>
    </lineage>
</organism>
<dbReference type="GO" id="GO:0008236">
    <property type="term" value="F:serine-type peptidase activity"/>
    <property type="evidence" value="ECO:0007669"/>
    <property type="project" value="InterPro"/>
</dbReference>
<dbReference type="GeneID" id="85225811"/>
<dbReference type="Pfam" id="PF00326">
    <property type="entry name" value="Peptidase_S9"/>
    <property type="match status" value="1"/>
</dbReference>
<name>A0AAF0EY98_9BASI</name>
<evidence type="ECO:0000313" key="6">
    <source>
        <dbReference type="Proteomes" id="UP001217754"/>
    </source>
</evidence>
<dbReference type="GO" id="GO:0006508">
    <property type="term" value="P:proteolysis"/>
    <property type="evidence" value="ECO:0007669"/>
    <property type="project" value="InterPro"/>
</dbReference>
<dbReference type="Gene3D" id="3.40.50.1820">
    <property type="entry name" value="alpha/beta hydrolase"/>
    <property type="match status" value="1"/>
</dbReference>
<evidence type="ECO:0008006" key="7">
    <source>
        <dbReference type="Google" id="ProtNLM"/>
    </source>
</evidence>
<dbReference type="InterPro" id="IPR029058">
    <property type="entry name" value="AB_hydrolase_fold"/>
</dbReference>
<dbReference type="InterPro" id="IPR050585">
    <property type="entry name" value="Xaa-Pro_dipeptidyl-ppase/CocE"/>
</dbReference>
<evidence type="ECO:0000313" key="5">
    <source>
        <dbReference type="EMBL" id="WFD39190.1"/>
    </source>
</evidence>
<comment type="catalytic activity">
    <reaction evidence="2">
        <text>a monoacylglycerol + H2O = glycerol + a fatty acid + H(+)</text>
        <dbReference type="Rhea" id="RHEA:15245"/>
        <dbReference type="ChEBI" id="CHEBI:15377"/>
        <dbReference type="ChEBI" id="CHEBI:15378"/>
        <dbReference type="ChEBI" id="CHEBI:17408"/>
        <dbReference type="ChEBI" id="CHEBI:17754"/>
        <dbReference type="ChEBI" id="CHEBI:28868"/>
    </reaction>
</comment>
<evidence type="ECO:0000259" key="3">
    <source>
        <dbReference type="Pfam" id="PF00326"/>
    </source>
</evidence>